<dbReference type="AlphaFoldDB" id="A0A4P9CCJ0"/>
<accession>A0A4P9CCJ0</accession>
<dbReference type="RefSeq" id="WP_096919141.1">
    <property type="nucleotide sequence ID" value="NZ_CP029487.1"/>
</dbReference>
<keyword evidence="2" id="KW-1185">Reference proteome</keyword>
<dbReference type="EMBL" id="CP029487">
    <property type="protein sequence ID" value="QCT72585.1"/>
    <property type="molecule type" value="Genomic_DNA"/>
</dbReference>
<name>A0A4P9CCJ0_EUBML</name>
<evidence type="ECO:0000313" key="2">
    <source>
        <dbReference type="Proteomes" id="UP000218387"/>
    </source>
</evidence>
<dbReference type="KEGG" id="emt:CPZ25_015020"/>
<dbReference type="PANTHER" id="PTHR42827:SF1">
    <property type="entry name" value="IRON-SULFUR CLUSTER-BINDING PROTEIN"/>
    <property type="match status" value="1"/>
</dbReference>
<dbReference type="PANTHER" id="PTHR42827">
    <property type="entry name" value="IRON-SULFUR CLUSTER-BINDING PROTEIN-RELATED"/>
    <property type="match status" value="1"/>
</dbReference>
<sequence>MKAYVTACIEDYIAACQKTSETKWGTPLVGFADARHPRLGELRKVANENHVMPWEVLPDATVVVCYFVPFTRETVLSNREGRLSSPEWARAYEDTNALFARLNAHLIERLEARGYRAAVSPEATAFDREALRSRWSQRHMAWLAGLGSFGLNNMLITDRGCCGRISTVVTNLDVTPGRPLAVENCLYKRGGQCGVCVKRCPSGALTKAGYDRQKCFGLCSENAAVYRDFGNSYAADAAGEILDTGSEVCGKCLAGVPCAFQKPIKE</sequence>
<dbReference type="Proteomes" id="UP000218387">
    <property type="component" value="Chromosome"/>
</dbReference>
<evidence type="ECO:0000313" key="1">
    <source>
        <dbReference type="EMBL" id="QCT72585.1"/>
    </source>
</evidence>
<organism evidence="1 2">
    <name type="scientific">Eubacterium maltosivorans</name>
    <dbReference type="NCBI Taxonomy" id="2041044"/>
    <lineage>
        <taxon>Bacteria</taxon>
        <taxon>Bacillati</taxon>
        <taxon>Bacillota</taxon>
        <taxon>Clostridia</taxon>
        <taxon>Eubacteriales</taxon>
        <taxon>Eubacteriaceae</taxon>
        <taxon>Eubacterium</taxon>
    </lineage>
</organism>
<proteinExistence type="predicted"/>
<gene>
    <name evidence="1" type="ORF">CPZ25_015020</name>
</gene>
<protein>
    <submittedName>
        <fullName evidence="1">Epoxyqueuosine reductase</fullName>
    </submittedName>
</protein>
<reference evidence="1 2" key="1">
    <citation type="submission" date="2018-05" db="EMBL/GenBank/DDBJ databases">
        <title>Genome comparison of Eubacterium sp.</title>
        <authorList>
            <person name="Feng Y."/>
            <person name="Sanchez-Andrea I."/>
            <person name="Stams A.J.M."/>
            <person name="De Vos W.M."/>
        </authorList>
    </citation>
    <scope>NUCLEOTIDE SEQUENCE [LARGE SCALE GENOMIC DNA]</scope>
    <source>
        <strain evidence="1 2">YI</strain>
    </source>
</reference>